<dbReference type="HAMAP" id="MF_01844">
    <property type="entry name" value="NhaA"/>
    <property type="match status" value="1"/>
</dbReference>
<keyword evidence="2 11" id="KW-0813">Transport</keyword>
<evidence type="ECO:0000256" key="8">
    <source>
        <dbReference type="ARBA" id="ARBA00023065"/>
    </source>
</evidence>
<dbReference type="InterPro" id="IPR023171">
    <property type="entry name" value="Na/H_antiporter_dom_sf"/>
</dbReference>
<protein>
    <recommendedName>
        <fullName evidence="11">Na(+)/H(+) antiporter NhaA</fullName>
    </recommendedName>
    <alternativeName>
        <fullName evidence="11">Sodium/proton antiporter NhaA</fullName>
    </alternativeName>
</protein>
<evidence type="ECO:0000256" key="11">
    <source>
        <dbReference type="HAMAP-Rule" id="MF_01844"/>
    </source>
</evidence>
<comment type="similarity">
    <text evidence="11">Belongs to the NhaA Na(+)/H(+) (TC 2.A.33) antiporter family.</text>
</comment>
<evidence type="ECO:0000256" key="1">
    <source>
        <dbReference type="ARBA" id="ARBA00004429"/>
    </source>
</evidence>
<dbReference type="EMBL" id="JACGWU010000001">
    <property type="protein sequence ID" value="MBA8828080.1"/>
    <property type="molecule type" value="Genomic_DNA"/>
</dbReference>
<proteinExistence type="inferred from homology"/>
<keyword evidence="5 11" id="KW-0812">Transmembrane</keyword>
<evidence type="ECO:0000256" key="6">
    <source>
        <dbReference type="ARBA" id="ARBA00022989"/>
    </source>
</evidence>
<evidence type="ECO:0000256" key="7">
    <source>
        <dbReference type="ARBA" id="ARBA00023053"/>
    </source>
</evidence>
<gene>
    <name evidence="11" type="primary">nhaA</name>
    <name evidence="12" type="ORF">FB555_000151</name>
</gene>
<evidence type="ECO:0000256" key="10">
    <source>
        <dbReference type="ARBA" id="ARBA00023201"/>
    </source>
</evidence>
<evidence type="ECO:0000256" key="4">
    <source>
        <dbReference type="ARBA" id="ARBA00022475"/>
    </source>
</evidence>
<feature type="transmembrane region" description="Helical" evidence="11">
    <location>
        <begin position="121"/>
        <end position="140"/>
    </location>
</feature>
<keyword evidence="10 11" id="KW-0739">Sodium transport</keyword>
<evidence type="ECO:0000313" key="12">
    <source>
        <dbReference type="EMBL" id="MBA8828080.1"/>
    </source>
</evidence>
<comment type="subcellular location">
    <subcellularLocation>
        <location evidence="1">Cell inner membrane</location>
        <topology evidence="1">Multi-pass membrane protein</topology>
    </subcellularLocation>
    <subcellularLocation>
        <location evidence="11">Cell membrane</location>
        <topology evidence="11">Multi-pass membrane protein</topology>
    </subcellularLocation>
</comment>
<dbReference type="RefSeq" id="WP_182483541.1">
    <property type="nucleotide sequence ID" value="NZ_JACGWU010000001.1"/>
</dbReference>
<feature type="transmembrane region" description="Helical" evidence="11">
    <location>
        <begin position="178"/>
        <end position="195"/>
    </location>
</feature>
<feature type="transmembrane region" description="Helical" evidence="11">
    <location>
        <begin position="329"/>
        <end position="350"/>
    </location>
</feature>
<keyword evidence="6 11" id="KW-1133">Transmembrane helix</keyword>
<dbReference type="GO" id="GO:0005886">
    <property type="term" value="C:plasma membrane"/>
    <property type="evidence" value="ECO:0007669"/>
    <property type="project" value="UniProtKB-SubCell"/>
</dbReference>
<dbReference type="Proteomes" id="UP000524237">
    <property type="component" value="Unassembled WGS sequence"/>
</dbReference>
<dbReference type="PANTHER" id="PTHR30341:SF0">
    <property type="entry name" value="NA(+)_H(+) ANTIPORTER NHAA"/>
    <property type="match status" value="1"/>
</dbReference>
<dbReference type="PANTHER" id="PTHR30341">
    <property type="entry name" value="SODIUM ION/PROTON ANTIPORTER NHAA-RELATED"/>
    <property type="match status" value="1"/>
</dbReference>
<organism evidence="12 13">
    <name type="scientific">Alpinimonas psychrophila</name>
    <dbReference type="NCBI Taxonomy" id="748908"/>
    <lineage>
        <taxon>Bacteria</taxon>
        <taxon>Bacillati</taxon>
        <taxon>Actinomycetota</taxon>
        <taxon>Actinomycetes</taxon>
        <taxon>Micrococcales</taxon>
        <taxon>Microbacteriaceae</taxon>
        <taxon>Alpinimonas</taxon>
    </lineage>
</organism>
<comment type="function">
    <text evidence="11">Na(+)/H(+) antiporter that extrudes sodium in exchange for external protons.</text>
</comment>
<keyword evidence="8 11" id="KW-0406">Ion transport</keyword>
<feature type="transmembrane region" description="Helical" evidence="11">
    <location>
        <begin position="282"/>
        <end position="308"/>
    </location>
</feature>
<dbReference type="Pfam" id="PF06965">
    <property type="entry name" value="Na_H_antiport_1"/>
    <property type="match status" value="1"/>
</dbReference>
<evidence type="ECO:0000256" key="9">
    <source>
        <dbReference type="ARBA" id="ARBA00023136"/>
    </source>
</evidence>
<keyword evidence="9 11" id="KW-0472">Membrane</keyword>
<dbReference type="GO" id="GO:0006885">
    <property type="term" value="P:regulation of pH"/>
    <property type="evidence" value="ECO:0007669"/>
    <property type="project" value="InterPro"/>
</dbReference>
<comment type="catalytic activity">
    <reaction evidence="11">
        <text>Na(+)(in) + 2 H(+)(out) = Na(+)(out) + 2 H(+)(in)</text>
        <dbReference type="Rhea" id="RHEA:29251"/>
        <dbReference type="ChEBI" id="CHEBI:15378"/>
        <dbReference type="ChEBI" id="CHEBI:29101"/>
    </reaction>
</comment>
<evidence type="ECO:0000256" key="5">
    <source>
        <dbReference type="ARBA" id="ARBA00022692"/>
    </source>
</evidence>
<feature type="transmembrane region" description="Helical" evidence="11">
    <location>
        <begin position="252"/>
        <end position="270"/>
    </location>
</feature>
<feature type="transmembrane region" description="Helical" evidence="11">
    <location>
        <begin position="365"/>
        <end position="386"/>
    </location>
</feature>
<keyword evidence="4 11" id="KW-1003">Cell membrane</keyword>
<evidence type="ECO:0000256" key="3">
    <source>
        <dbReference type="ARBA" id="ARBA00022449"/>
    </source>
</evidence>
<dbReference type="Gene3D" id="1.20.1530.10">
    <property type="entry name" value="Na+/H+ antiporter like domain"/>
    <property type="match status" value="1"/>
</dbReference>
<sequence>MSSSSKRNIFRSERYAALSLAGAAVLGLVLANSIAGPGLLDLFGSHLGIGALGLDLSVSHWVTDGLLVIFFFIIAVELRYELTNGELNSFQRALAPGIAAVGGVIVPALLFILIAGPSFAVGWPIPTATDIAFALGLIALVGRGLPTRVRAFLLALAVLDDLIAIAIIALFFTEGTNTAALIASVVCILAFWRLGRVKKAKTLRNIGLVLLALATWYFVLTSGVHATIAGVALGLVLRPSIARKAAHALQPFTNAIVLPLFAFSAALVVIPNVPLADLSPVFWGIAIALPLGKIIGVTIAGSAVWFFIHRHAVKQAAAAGLPKPEAGVFGWDLVTVAAVAGIGFTVSLLMNELAFTNSPHLSDEGVLGVLVGSAISIVIGGGLVVWRAKHYRNTKAAAKALGKAKGK</sequence>
<evidence type="ECO:0000256" key="2">
    <source>
        <dbReference type="ARBA" id="ARBA00022448"/>
    </source>
</evidence>
<accession>A0A7W3JRW6</accession>
<reference evidence="12 13" key="1">
    <citation type="submission" date="2020-07" db="EMBL/GenBank/DDBJ databases">
        <title>Sequencing the genomes of 1000 actinobacteria strains.</title>
        <authorList>
            <person name="Klenk H.-P."/>
        </authorList>
    </citation>
    <scope>NUCLEOTIDE SEQUENCE [LARGE SCALE GENOMIC DNA]</scope>
    <source>
        <strain evidence="12 13">DSM 23737</strain>
    </source>
</reference>
<name>A0A7W3JRW6_9MICO</name>
<feature type="transmembrane region" description="Helical" evidence="11">
    <location>
        <begin position="94"/>
        <end position="115"/>
    </location>
</feature>
<keyword evidence="13" id="KW-1185">Reference proteome</keyword>
<feature type="transmembrane region" description="Helical" evidence="11">
    <location>
        <begin position="152"/>
        <end position="172"/>
    </location>
</feature>
<feature type="transmembrane region" description="Helical" evidence="11">
    <location>
        <begin position="224"/>
        <end position="240"/>
    </location>
</feature>
<keyword evidence="7 11" id="KW-0915">Sodium</keyword>
<dbReference type="AlphaFoldDB" id="A0A7W3JRW6"/>
<dbReference type="GO" id="GO:0015385">
    <property type="term" value="F:sodium:proton antiporter activity"/>
    <property type="evidence" value="ECO:0007669"/>
    <property type="project" value="TreeGrafter"/>
</dbReference>
<evidence type="ECO:0000313" key="13">
    <source>
        <dbReference type="Proteomes" id="UP000524237"/>
    </source>
</evidence>
<feature type="transmembrane region" description="Helical" evidence="11">
    <location>
        <begin position="202"/>
        <end position="218"/>
    </location>
</feature>
<comment type="caution">
    <text evidence="12">The sequence shown here is derived from an EMBL/GenBank/DDBJ whole genome shotgun (WGS) entry which is preliminary data.</text>
</comment>
<dbReference type="InterPro" id="IPR004670">
    <property type="entry name" value="NhaA"/>
</dbReference>
<keyword evidence="3 11" id="KW-0050">Antiport</keyword>
<feature type="transmembrane region" description="Helical" evidence="11">
    <location>
        <begin position="61"/>
        <end position="82"/>
    </location>
</feature>